<comment type="caution">
    <text evidence="2">The sequence shown here is derived from an EMBL/GenBank/DDBJ whole genome shotgun (WGS) entry which is preliminary data.</text>
</comment>
<evidence type="ECO:0000256" key="1">
    <source>
        <dbReference type="PROSITE-ProRule" id="PRU00339"/>
    </source>
</evidence>
<name>A0ABQ2QD91_9GAMM</name>
<dbReference type="InterPro" id="IPR011990">
    <property type="entry name" value="TPR-like_helical_dom_sf"/>
</dbReference>
<dbReference type="RefSeq" id="WP_188952819.1">
    <property type="nucleotide sequence ID" value="NZ_BMQW01000001.1"/>
</dbReference>
<evidence type="ECO:0000313" key="3">
    <source>
        <dbReference type="Proteomes" id="UP000654004"/>
    </source>
</evidence>
<dbReference type="EMBL" id="BMQW01000001">
    <property type="protein sequence ID" value="GGP75109.1"/>
    <property type="molecule type" value="Genomic_DNA"/>
</dbReference>
<evidence type="ECO:0008006" key="4">
    <source>
        <dbReference type="Google" id="ProtNLM"/>
    </source>
</evidence>
<dbReference type="PROSITE" id="PS50005">
    <property type="entry name" value="TPR"/>
    <property type="match status" value="1"/>
</dbReference>
<proteinExistence type="predicted"/>
<feature type="repeat" description="TPR" evidence="1">
    <location>
        <begin position="196"/>
        <end position="229"/>
    </location>
</feature>
<accession>A0ABQ2QD91</accession>
<evidence type="ECO:0000313" key="2">
    <source>
        <dbReference type="EMBL" id="GGP75109.1"/>
    </source>
</evidence>
<reference evidence="3" key="1">
    <citation type="journal article" date="2019" name="Int. J. Syst. Evol. Microbiol.">
        <title>The Global Catalogue of Microorganisms (GCM) 10K type strain sequencing project: providing services to taxonomists for standard genome sequencing and annotation.</title>
        <authorList>
            <consortium name="The Broad Institute Genomics Platform"/>
            <consortium name="The Broad Institute Genome Sequencing Center for Infectious Disease"/>
            <person name="Wu L."/>
            <person name="Ma J."/>
        </authorList>
    </citation>
    <scope>NUCLEOTIDE SEQUENCE [LARGE SCALE GENOMIC DNA]</scope>
    <source>
        <strain evidence="3">JCM 32305</strain>
    </source>
</reference>
<dbReference type="Proteomes" id="UP000654004">
    <property type="component" value="Unassembled WGS sequence"/>
</dbReference>
<protein>
    <recommendedName>
        <fullName evidence="4">Tetratricopeptide repeat protein</fullName>
    </recommendedName>
</protein>
<keyword evidence="3" id="KW-1185">Reference proteome</keyword>
<sequence>MSKKIQSIALTDMVKNLGYRDYAILANKIRDIIKEKEDFNKYITEEINTFTRADGRPEKFCVTSESKIFVDNLAILMPFHSVFGKAKTGEKNSYTPLRILKSPKNRSALKDSLIEQKQKFERNLAKTQRSLTEIPMFASAVLIDSSIDIEKQSLREMINAVPNQYPLSDLKDRYSIGIWSDIISLQEDIDNQQADNTTYQRLGEKLFLIGEIDEAIVEFDRAIELNTKNGIAQATLALIYHKKLVRSKKTLHSLHAQNDYGGYILNPISSEEHWLNDSIDLTQEDVSQLHSLLIENAIDGLLNWPQHDYRPLNGNKNYVPNLNNSRFSDIEFSRAKLFFILLENISSKDYEERKTSINEIIESFLSIDENGYCFLYGYSHMNPKHDLYLLSLMSLYSTDVVIAELKKRASNIHYDFNVYKKGTLEFFSLPFVEYFYCKYIGDDSYFELMNTLISAQYEQAKIDNFQSKVTIFYARISPLLNKISNHFTNLTPYVSEEIKDLFDADFFSQEQHENEYHLSKIIKINEHFDYLNNEIQGWINLINNPLWIRYSDTSIEINYVRRITIYAALLELSVNKNIETNLTLIIQLTENKQKLISDVCVSDSPIEFILHLTDKIKENCCLSKHPAMTHSLTLLIEASIEAQERFLEQFD</sequence>
<organism evidence="2 3">
    <name type="scientific">Shewanella ulleungensis</name>
    <dbReference type="NCBI Taxonomy" id="2282699"/>
    <lineage>
        <taxon>Bacteria</taxon>
        <taxon>Pseudomonadati</taxon>
        <taxon>Pseudomonadota</taxon>
        <taxon>Gammaproteobacteria</taxon>
        <taxon>Alteromonadales</taxon>
        <taxon>Shewanellaceae</taxon>
        <taxon>Shewanella</taxon>
    </lineage>
</organism>
<keyword evidence="1" id="KW-0802">TPR repeat</keyword>
<dbReference type="SUPFAM" id="SSF48452">
    <property type="entry name" value="TPR-like"/>
    <property type="match status" value="1"/>
</dbReference>
<dbReference type="InterPro" id="IPR019734">
    <property type="entry name" value="TPR_rpt"/>
</dbReference>
<gene>
    <name evidence="2" type="ORF">GCM10009410_03890</name>
</gene>
<dbReference type="Gene3D" id="1.25.40.10">
    <property type="entry name" value="Tetratricopeptide repeat domain"/>
    <property type="match status" value="1"/>
</dbReference>